<dbReference type="Gene3D" id="1.10.1280.10">
    <property type="entry name" value="Di-copper center containing domain from catechol oxidase"/>
    <property type="match status" value="1"/>
</dbReference>
<dbReference type="AlphaFoldDB" id="A0A1W6WXH6"/>
<proteinExistence type="inferred from homology"/>
<dbReference type="PANTHER" id="PTHR11474:SF126">
    <property type="entry name" value="TYROSINASE-LIKE PROTEIN TYR-1-RELATED"/>
    <property type="match status" value="1"/>
</dbReference>
<dbReference type="SMR" id="A0A1W6WXH6"/>
<dbReference type="Pfam" id="PF00264">
    <property type="entry name" value="Tyrosinase"/>
    <property type="match status" value="1"/>
</dbReference>
<organism evidence="5 6">
    <name type="scientific">Bacillus thuringiensis</name>
    <dbReference type="NCBI Taxonomy" id="1428"/>
    <lineage>
        <taxon>Bacteria</taxon>
        <taxon>Bacillati</taxon>
        <taxon>Bacillota</taxon>
        <taxon>Bacilli</taxon>
        <taxon>Bacillales</taxon>
        <taxon>Bacillaceae</taxon>
        <taxon>Bacillus</taxon>
        <taxon>Bacillus cereus group</taxon>
    </lineage>
</organism>
<dbReference type="InterPro" id="IPR002227">
    <property type="entry name" value="Tyrosinase_Cu-bd"/>
</dbReference>
<evidence type="ECO:0000256" key="3">
    <source>
        <dbReference type="ARBA" id="ARBA00023008"/>
    </source>
</evidence>
<dbReference type="GO" id="GO:0046872">
    <property type="term" value="F:metal ion binding"/>
    <property type="evidence" value="ECO:0007669"/>
    <property type="project" value="UniProtKB-KW"/>
</dbReference>
<feature type="domain" description="Tyrosinase copper-binding" evidence="4">
    <location>
        <begin position="254"/>
        <end position="265"/>
    </location>
</feature>
<dbReference type="EMBL" id="CP021062">
    <property type="protein sequence ID" value="ARP61292.1"/>
    <property type="molecule type" value="Genomic_DNA"/>
</dbReference>
<dbReference type="PANTHER" id="PTHR11474">
    <property type="entry name" value="TYROSINASE FAMILY MEMBER"/>
    <property type="match status" value="1"/>
</dbReference>
<keyword evidence="6" id="KW-1185">Reference proteome</keyword>
<evidence type="ECO:0000259" key="4">
    <source>
        <dbReference type="PROSITE" id="PS00498"/>
    </source>
</evidence>
<dbReference type="GeneID" id="67470462"/>
<geneLocation type="plasmid" evidence="5 6">
    <name>poh1</name>
</geneLocation>
<dbReference type="PROSITE" id="PS00498">
    <property type="entry name" value="TYROSINASE_2"/>
    <property type="match status" value="1"/>
</dbReference>
<sequence>MRIRKNQANLTHNERLAFTNALLELKRRPSRLPSSLGSTSRYDDYVYWHLMSMMDQTSTKPGSAHGGPAFLPWHRYFINQLELDLQQIDSTVTLPYWDWTVNNSTDPSVPGSPWTNDFMGGDGDPNQGYAVTTGPFTGDNWKLTLFDDHHSDEPQDIRLRRQFGTLKNSSGATILINLPTNSEVQNCLLETPYYVSPWRAFQDLNNPSSMTVTKPSFCNRLEGWYGDGRIHNQVHLWIAGATQGSMYWMSSPNDPVFFLHHANVDRLWAQWQVANPNEGYHPTGTGSEVGPTGHNLNDPMKPWGNSVTPNSVLNHHSLGYAYDTDSTPLSEILMHAFNTDITTEKKVSIGSFITREDLEKM</sequence>
<evidence type="ECO:0000313" key="5">
    <source>
        <dbReference type="EMBL" id="ARP61292.1"/>
    </source>
</evidence>
<evidence type="ECO:0000256" key="2">
    <source>
        <dbReference type="ARBA" id="ARBA00022723"/>
    </source>
</evidence>
<comment type="similarity">
    <text evidence="1">Belongs to the tyrosinase family.</text>
</comment>
<gene>
    <name evidence="5" type="ORF">CAB88_30195</name>
</gene>
<dbReference type="GO" id="GO:0016491">
    <property type="term" value="F:oxidoreductase activity"/>
    <property type="evidence" value="ECO:0007669"/>
    <property type="project" value="InterPro"/>
</dbReference>
<keyword evidence="5" id="KW-0614">Plasmid</keyword>
<protein>
    <submittedName>
        <fullName evidence="5">Tyrosinase</fullName>
    </submittedName>
</protein>
<dbReference type="PRINTS" id="PR00092">
    <property type="entry name" value="TYROSINASE"/>
</dbReference>
<evidence type="ECO:0000313" key="6">
    <source>
        <dbReference type="Proteomes" id="UP000194143"/>
    </source>
</evidence>
<dbReference type="Proteomes" id="UP000194143">
    <property type="component" value="Plasmid poh1"/>
</dbReference>
<accession>A0A1W6WXH6</accession>
<name>A0A1W6WXH6_BACTU</name>
<evidence type="ECO:0000256" key="1">
    <source>
        <dbReference type="ARBA" id="ARBA00009928"/>
    </source>
</evidence>
<keyword evidence="3" id="KW-0186">Copper</keyword>
<dbReference type="InterPro" id="IPR050316">
    <property type="entry name" value="Tyrosinase/Hemocyanin"/>
</dbReference>
<reference evidence="5 6" key="1">
    <citation type="submission" date="2017-04" db="EMBL/GenBank/DDBJ databases">
        <title>Complete Genome Sequence of Bacillus thuringiensis type Strain ATCC 10792.</title>
        <authorList>
            <person name="Oh D.-H."/>
            <person name="Park B.-J."/>
            <person name="Shuai W."/>
            <person name="Chelliah R."/>
        </authorList>
    </citation>
    <scope>NUCLEOTIDE SEQUENCE [LARGE SCALE GENOMIC DNA]</scope>
    <source>
        <strain evidence="5 6">ATCC 10792</strain>
        <plasmid evidence="5 6">poh1</plasmid>
    </source>
</reference>
<dbReference type="SUPFAM" id="SSF48056">
    <property type="entry name" value="Di-copper centre-containing domain"/>
    <property type="match status" value="1"/>
</dbReference>
<dbReference type="RefSeq" id="WP_001222641.1">
    <property type="nucleotide sequence ID" value="NZ_CP021062.1"/>
</dbReference>
<keyword evidence="2" id="KW-0479">Metal-binding</keyword>
<dbReference type="InterPro" id="IPR008922">
    <property type="entry name" value="Di-copper_centre_dom_sf"/>
</dbReference>